<evidence type="ECO:0000259" key="4">
    <source>
        <dbReference type="PROSITE" id="PS51077"/>
    </source>
</evidence>
<dbReference type="PROSITE" id="PS51077">
    <property type="entry name" value="HTH_ICLR"/>
    <property type="match status" value="1"/>
</dbReference>
<evidence type="ECO:0000256" key="3">
    <source>
        <dbReference type="ARBA" id="ARBA00023163"/>
    </source>
</evidence>
<dbReference type="EMBL" id="CP002568">
    <property type="protein sequence ID" value="ADZ71566.1"/>
    <property type="molecule type" value="Genomic_DNA"/>
</dbReference>
<dbReference type="AlphaFoldDB" id="F2IWY9"/>
<dbReference type="InterPro" id="IPR036388">
    <property type="entry name" value="WH-like_DNA-bd_sf"/>
</dbReference>
<keyword evidence="3" id="KW-0804">Transcription</keyword>
<name>F2IWY9_POLGS</name>
<evidence type="ECO:0000313" key="6">
    <source>
        <dbReference type="EMBL" id="ADZ71566.1"/>
    </source>
</evidence>
<dbReference type="Proteomes" id="UP000008130">
    <property type="component" value="Chromosome"/>
</dbReference>
<keyword evidence="7" id="KW-1185">Reference proteome</keyword>
<accession>F2IWY9</accession>
<dbReference type="GO" id="GO:0003677">
    <property type="term" value="F:DNA binding"/>
    <property type="evidence" value="ECO:0007669"/>
    <property type="project" value="UniProtKB-KW"/>
</dbReference>
<dbReference type="SUPFAM" id="SSF55781">
    <property type="entry name" value="GAF domain-like"/>
    <property type="match status" value="1"/>
</dbReference>
<dbReference type="InterPro" id="IPR029016">
    <property type="entry name" value="GAF-like_dom_sf"/>
</dbReference>
<protein>
    <submittedName>
        <fullName evidence="6">Probable transcriptional regulator</fullName>
    </submittedName>
</protein>
<sequence>MLEEERASASKRQVPAVTRAIAILRQLAREDEPIGVNPLARALDLVPSTCLHILRVLQDEGLVAFDPDTKRYSIGLGILPLARSAIQRNAFTALVQPRLDELSAQFGVTSIATQLTDPGHMVVVALSHSTLPFRLQVDLGSRFPALISATGRCFAAFNRIGEKRLREEFDRLVWDHPPAYEDWLAQIEETRARGFAVDPGTYISGVTVTAVPLFDASGRMTRSIVAIGISERVQATGVQVLADAMLAMRDDIANMQIGMEN</sequence>
<dbReference type="InterPro" id="IPR011991">
    <property type="entry name" value="ArsR-like_HTH"/>
</dbReference>
<evidence type="ECO:0000256" key="2">
    <source>
        <dbReference type="ARBA" id="ARBA00023125"/>
    </source>
</evidence>
<keyword evidence="1" id="KW-0805">Transcription regulation</keyword>
<proteinExistence type="predicted"/>
<organism evidence="6 7">
    <name type="scientific">Polymorphum gilvum (strain LMG 25793 / CGMCC 1.9160 / SL003B-26A1)</name>
    <dbReference type="NCBI Taxonomy" id="991905"/>
    <lineage>
        <taxon>Bacteria</taxon>
        <taxon>Pseudomonadati</taxon>
        <taxon>Pseudomonadota</taxon>
        <taxon>Alphaproteobacteria</taxon>
        <taxon>Rhodobacterales</taxon>
        <taxon>Paracoccaceae</taxon>
        <taxon>Polymorphum</taxon>
    </lineage>
</organism>
<dbReference type="OrthoDB" id="6057486at2"/>
<feature type="domain" description="HTH iclR-type" evidence="4">
    <location>
        <begin position="14"/>
        <end position="76"/>
    </location>
</feature>
<dbReference type="Pfam" id="PF09339">
    <property type="entry name" value="HTH_IclR"/>
    <property type="match status" value="1"/>
</dbReference>
<dbReference type="SUPFAM" id="SSF46785">
    <property type="entry name" value="Winged helix' DNA-binding domain"/>
    <property type="match status" value="1"/>
</dbReference>
<reference evidence="6 7" key="1">
    <citation type="journal article" date="2011" name="J. Bacteriol.">
        <title>Complete genome sequence of Polymorphum gilvum SL003B-26A1T, a crude oil-degrading bacterium from oil-polluted saline soil.</title>
        <authorList>
            <person name="Li S.G."/>
            <person name="Tang Y.Q."/>
            <person name="Nie Y."/>
            <person name="Cai M."/>
            <person name="Wu X.L."/>
        </authorList>
    </citation>
    <scope>NUCLEOTIDE SEQUENCE [LARGE SCALE GENOMIC DNA]</scope>
    <source>
        <strain evidence="7">LMG 25793 / CGMCC 1.9160 / SL003B-26A1</strain>
    </source>
</reference>
<dbReference type="PANTHER" id="PTHR30136:SF24">
    <property type="entry name" value="HTH-TYPE TRANSCRIPTIONAL REPRESSOR ALLR"/>
    <property type="match status" value="1"/>
</dbReference>
<dbReference type="STRING" id="991905.SL003B_3144"/>
<evidence type="ECO:0000313" key="7">
    <source>
        <dbReference type="Proteomes" id="UP000008130"/>
    </source>
</evidence>
<dbReference type="HOGENOM" id="CLU_062618_4_2_5"/>
<dbReference type="InterPro" id="IPR036390">
    <property type="entry name" value="WH_DNA-bd_sf"/>
</dbReference>
<dbReference type="GO" id="GO:0045892">
    <property type="term" value="P:negative regulation of DNA-templated transcription"/>
    <property type="evidence" value="ECO:0007669"/>
    <property type="project" value="TreeGrafter"/>
</dbReference>
<dbReference type="SMART" id="SM00346">
    <property type="entry name" value="HTH_ICLR"/>
    <property type="match status" value="1"/>
</dbReference>
<dbReference type="PANTHER" id="PTHR30136">
    <property type="entry name" value="HELIX-TURN-HELIX TRANSCRIPTIONAL REGULATOR, ICLR FAMILY"/>
    <property type="match status" value="1"/>
</dbReference>
<dbReference type="CDD" id="cd00090">
    <property type="entry name" value="HTH_ARSR"/>
    <property type="match status" value="1"/>
</dbReference>
<gene>
    <name evidence="6" type="ordered locus">SL003B_3144</name>
</gene>
<keyword evidence="2" id="KW-0238">DNA-binding</keyword>
<dbReference type="Pfam" id="PF01614">
    <property type="entry name" value="IclR_C"/>
    <property type="match status" value="1"/>
</dbReference>
<evidence type="ECO:0000256" key="1">
    <source>
        <dbReference type="ARBA" id="ARBA00023015"/>
    </source>
</evidence>
<dbReference type="InterPro" id="IPR014757">
    <property type="entry name" value="Tscrpt_reg_IclR_C"/>
</dbReference>
<dbReference type="KEGG" id="pgv:SL003B_3144"/>
<feature type="domain" description="IclR-ED" evidence="5">
    <location>
        <begin position="77"/>
        <end position="259"/>
    </location>
</feature>
<evidence type="ECO:0000259" key="5">
    <source>
        <dbReference type="PROSITE" id="PS51078"/>
    </source>
</evidence>
<dbReference type="Gene3D" id="3.30.450.40">
    <property type="match status" value="1"/>
</dbReference>
<dbReference type="PATRIC" id="fig|991905.3.peg.3229"/>
<dbReference type="Gene3D" id="1.10.10.10">
    <property type="entry name" value="Winged helix-like DNA-binding domain superfamily/Winged helix DNA-binding domain"/>
    <property type="match status" value="1"/>
</dbReference>
<dbReference type="InterPro" id="IPR050707">
    <property type="entry name" value="HTH_MetabolicPath_Reg"/>
</dbReference>
<dbReference type="PROSITE" id="PS51078">
    <property type="entry name" value="ICLR_ED"/>
    <property type="match status" value="1"/>
</dbReference>
<dbReference type="InterPro" id="IPR005471">
    <property type="entry name" value="Tscrpt_reg_IclR_N"/>
</dbReference>
<dbReference type="GO" id="GO:0003700">
    <property type="term" value="F:DNA-binding transcription factor activity"/>
    <property type="evidence" value="ECO:0007669"/>
    <property type="project" value="TreeGrafter"/>
</dbReference>
<dbReference type="eggNOG" id="COG1414">
    <property type="taxonomic scope" value="Bacteria"/>
</dbReference>